<dbReference type="EMBL" id="PVZC01000009">
    <property type="protein sequence ID" value="PRX95584.1"/>
    <property type="molecule type" value="Genomic_DNA"/>
</dbReference>
<evidence type="ECO:0000313" key="2">
    <source>
        <dbReference type="Proteomes" id="UP000237846"/>
    </source>
</evidence>
<name>A0A2T0PVM2_9ACTN</name>
<reference evidence="1 2" key="1">
    <citation type="submission" date="2018-03" db="EMBL/GenBank/DDBJ databases">
        <title>Genomic Encyclopedia of Archaeal and Bacterial Type Strains, Phase II (KMG-II): from individual species to whole genera.</title>
        <authorList>
            <person name="Goeker M."/>
        </authorList>
    </citation>
    <scope>NUCLEOTIDE SEQUENCE [LARGE SCALE GENOMIC DNA]</scope>
    <source>
        <strain evidence="1 2">DSM 45601</strain>
    </source>
</reference>
<keyword evidence="2" id="KW-1185">Reference proteome</keyword>
<organism evidence="1 2">
    <name type="scientific">Allonocardiopsis opalescens</name>
    <dbReference type="NCBI Taxonomy" id="1144618"/>
    <lineage>
        <taxon>Bacteria</taxon>
        <taxon>Bacillati</taxon>
        <taxon>Actinomycetota</taxon>
        <taxon>Actinomycetes</taxon>
        <taxon>Streptosporangiales</taxon>
        <taxon>Allonocardiopsis</taxon>
    </lineage>
</organism>
<evidence type="ECO:0000313" key="1">
    <source>
        <dbReference type="EMBL" id="PRX95584.1"/>
    </source>
</evidence>
<proteinExistence type="predicted"/>
<dbReference type="Proteomes" id="UP000237846">
    <property type="component" value="Unassembled WGS sequence"/>
</dbReference>
<protein>
    <submittedName>
        <fullName evidence="1">Uncharacterized protein</fullName>
    </submittedName>
</protein>
<accession>A0A2T0PVM2</accession>
<comment type="caution">
    <text evidence="1">The sequence shown here is derived from an EMBL/GenBank/DDBJ whole genome shotgun (WGS) entry which is preliminary data.</text>
</comment>
<gene>
    <name evidence="1" type="ORF">CLV72_109193</name>
</gene>
<dbReference type="AlphaFoldDB" id="A0A2T0PVM2"/>
<sequence length="82" mass="9322">MARLRSMSLGVDQGGTHVHALVFDLLTDDEVQWVVQRRKGLMEDTAAAAVLAFPFRVELPHDDDPEWVVQDELRHLNNARSE</sequence>
<dbReference type="RefSeq" id="WP_146159573.1">
    <property type="nucleotide sequence ID" value="NZ_PVZC01000009.1"/>
</dbReference>